<reference evidence="1 2" key="1">
    <citation type="journal article" date="2019" name="Emerg. Microbes Infect.">
        <title>Comprehensive subspecies identification of 175 nontuberculous mycobacteria species based on 7547 genomic profiles.</title>
        <authorList>
            <person name="Matsumoto Y."/>
            <person name="Kinjo T."/>
            <person name="Motooka D."/>
            <person name="Nabeya D."/>
            <person name="Jung N."/>
            <person name="Uechi K."/>
            <person name="Horii T."/>
            <person name="Iida T."/>
            <person name="Fujita J."/>
            <person name="Nakamura S."/>
        </authorList>
    </citation>
    <scope>NUCLEOTIDE SEQUENCE [LARGE SCALE GENOMIC DNA]</scope>
    <source>
        <strain evidence="1 2">JCM 15296</strain>
    </source>
</reference>
<protein>
    <submittedName>
        <fullName evidence="1">Uncharacterized protein</fullName>
    </submittedName>
</protein>
<dbReference type="Proteomes" id="UP000465609">
    <property type="component" value="Chromosome"/>
</dbReference>
<evidence type="ECO:0000313" key="1">
    <source>
        <dbReference type="EMBL" id="BBX87863.1"/>
    </source>
</evidence>
<sequence length="135" mass="14815">MDPYEWKREASVTYPDWVGDVALEKTMAGNTAIYDLAGLDAEEWQIIGLDLGATRSGASHPHVIAVRKSTLGGKHIAELDSIEAVDIQLHNVDPWDLLLAIANMLDIRLRLRAVENATIAITELLDSPPQDDGED</sequence>
<keyword evidence="2" id="KW-1185">Reference proteome</keyword>
<proteinExistence type="predicted"/>
<organism evidence="1 2">
    <name type="scientific">Mycolicibacterium aubagnense</name>
    <dbReference type="NCBI Taxonomy" id="319707"/>
    <lineage>
        <taxon>Bacteria</taxon>
        <taxon>Bacillati</taxon>
        <taxon>Actinomycetota</taxon>
        <taxon>Actinomycetes</taxon>
        <taxon>Mycobacteriales</taxon>
        <taxon>Mycobacteriaceae</taxon>
        <taxon>Mycolicibacterium</taxon>
    </lineage>
</organism>
<evidence type="ECO:0000313" key="2">
    <source>
        <dbReference type="Proteomes" id="UP000465609"/>
    </source>
</evidence>
<gene>
    <name evidence="1" type="ORF">MAUB_57360</name>
</gene>
<dbReference type="EMBL" id="AP022577">
    <property type="protein sequence ID" value="BBX87863.1"/>
    <property type="molecule type" value="Genomic_DNA"/>
</dbReference>
<accession>A0ABM7IMB2</accession>
<name>A0ABM7IMB2_9MYCO</name>